<evidence type="ECO:0000256" key="4">
    <source>
        <dbReference type="ARBA" id="ARBA00022737"/>
    </source>
</evidence>
<dbReference type="SMART" id="SM00326">
    <property type="entry name" value="SH3"/>
    <property type="match status" value="1"/>
</dbReference>
<evidence type="ECO:0008006" key="14">
    <source>
        <dbReference type="Google" id="ProtNLM"/>
    </source>
</evidence>
<keyword evidence="5" id="KW-0965">Cell junction</keyword>
<dbReference type="SUPFAM" id="SSF50156">
    <property type="entry name" value="PDZ domain-like"/>
    <property type="match status" value="1"/>
</dbReference>
<feature type="domain" description="PDZ" evidence="10">
    <location>
        <begin position="141"/>
        <end position="222"/>
    </location>
</feature>
<evidence type="ECO:0000259" key="9">
    <source>
        <dbReference type="PROSITE" id="PS50002"/>
    </source>
</evidence>
<dbReference type="SMART" id="SM00228">
    <property type="entry name" value="PDZ"/>
    <property type="match status" value="1"/>
</dbReference>
<name>A0A2J7PCE0_9NEOP</name>
<evidence type="ECO:0000256" key="3">
    <source>
        <dbReference type="ARBA" id="ARBA00022443"/>
    </source>
</evidence>
<dbReference type="Pfam" id="PF07653">
    <property type="entry name" value="SH3_2"/>
    <property type="match status" value="1"/>
</dbReference>
<dbReference type="CDD" id="cd11862">
    <property type="entry name" value="SH3_MPP"/>
    <property type="match status" value="1"/>
</dbReference>
<dbReference type="SUPFAM" id="SSF101288">
    <property type="entry name" value="L27 domain"/>
    <property type="match status" value="1"/>
</dbReference>
<sequence>MTAVMANGNWDPALSRLLASLEEARQVLPSSEEEFGFLSDLLQSKELHALVKVHNKIISNGKDEKFHPTLSNSMQIALEVLDVVGPRAALREECKEIFMLLQKPHIQGLLCAHDAVAQKDYFPRLPEIPLEVDEDEETIKIVQLVKSNEPLGATIKTDEETGKIVIARIMHGGAADRSGLIHVGDEVCEVNGINVEGKTPNDVLKILQNSEGTITFKLVPADGKVGIRESKVRVRAHFDYSSSTDPYIPCKEAGLDFIKGDVLHIVSQDDAYWWQARREGDRNMRAGLIPSRALQERRILHERTQQDKTSEEDYTVGFSPLPDGKCEL</sequence>
<evidence type="ECO:0000313" key="12">
    <source>
        <dbReference type="EMBL" id="PNF13998.1"/>
    </source>
</evidence>
<gene>
    <name evidence="12" type="ORF">B7P43_G08581</name>
</gene>
<dbReference type="EMBL" id="NEVH01027062">
    <property type="protein sequence ID" value="PNF13998.1"/>
    <property type="molecule type" value="Genomic_DNA"/>
</dbReference>
<dbReference type="CDD" id="cd06799">
    <property type="entry name" value="PDZ_MPP3-MPP4-MPP7-like"/>
    <property type="match status" value="1"/>
</dbReference>
<dbReference type="OrthoDB" id="439127at2759"/>
<dbReference type="InterPro" id="IPR001452">
    <property type="entry name" value="SH3_domain"/>
</dbReference>
<dbReference type="Gene3D" id="2.30.30.40">
    <property type="entry name" value="SH3 Domains"/>
    <property type="match status" value="1"/>
</dbReference>
<keyword evidence="6" id="KW-0472">Membrane</keyword>
<feature type="compositionally biased region" description="Basic and acidic residues" evidence="8">
    <location>
        <begin position="302"/>
        <end position="311"/>
    </location>
</feature>
<dbReference type="FunFam" id="2.30.42.10:FF:000046">
    <property type="entry name" value="MAGUK p55 subfamily member 7"/>
    <property type="match status" value="1"/>
</dbReference>
<comment type="subcellular location">
    <subcellularLocation>
        <location evidence="1">Cell junction</location>
    </subcellularLocation>
    <subcellularLocation>
        <location evidence="2">Membrane</location>
    </subcellularLocation>
</comment>
<dbReference type="Pfam" id="PF00595">
    <property type="entry name" value="PDZ"/>
    <property type="match status" value="1"/>
</dbReference>
<comment type="caution">
    <text evidence="12">The sequence shown here is derived from an EMBL/GenBank/DDBJ whole genome shotgun (WGS) entry which is preliminary data.</text>
</comment>
<dbReference type="InterPro" id="IPR050716">
    <property type="entry name" value="MAGUK"/>
</dbReference>
<dbReference type="SUPFAM" id="SSF50044">
    <property type="entry name" value="SH3-domain"/>
    <property type="match status" value="1"/>
</dbReference>
<accession>A0A2J7PCE0</accession>
<evidence type="ECO:0000256" key="2">
    <source>
        <dbReference type="ARBA" id="ARBA00004370"/>
    </source>
</evidence>
<feature type="non-terminal residue" evidence="12">
    <location>
        <position position="328"/>
    </location>
</feature>
<dbReference type="SMART" id="SM00569">
    <property type="entry name" value="L27"/>
    <property type="match status" value="2"/>
</dbReference>
<dbReference type="Gene3D" id="1.10.287.650">
    <property type="entry name" value="L27 domain"/>
    <property type="match status" value="1"/>
</dbReference>
<protein>
    <recommendedName>
        <fullName evidence="14">MAGUK p55 subfamily member 7</fullName>
    </recommendedName>
</protein>
<dbReference type="InterPro" id="IPR036028">
    <property type="entry name" value="SH3-like_dom_sf"/>
</dbReference>
<dbReference type="InterPro" id="IPR004172">
    <property type="entry name" value="L27_dom"/>
</dbReference>
<dbReference type="Pfam" id="PF02828">
    <property type="entry name" value="L27"/>
    <property type="match status" value="1"/>
</dbReference>
<feature type="domain" description="L27" evidence="11">
    <location>
        <begin position="10"/>
        <end position="65"/>
    </location>
</feature>
<evidence type="ECO:0000256" key="8">
    <source>
        <dbReference type="SAM" id="MobiDB-lite"/>
    </source>
</evidence>
<dbReference type="InterPro" id="IPR036892">
    <property type="entry name" value="L27_dom_sf"/>
</dbReference>
<dbReference type="InterPro" id="IPR001478">
    <property type="entry name" value="PDZ"/>
</dbReference>
<dbReference type="Gene3D" id="2.30.42.10">
    <property type="match status" value="1"/>
</dbReference>
<evidence type="ECO:0000256" key="1">
    <source>
        <dbReference type="ARBA" id="ARBA00004282"/>
    </source>
</evidence>
<feature type="domain" description="L27" evidence="11">
    <location>
        <begin position="70"/>
        <end position="124"/>
    </location>
</feature>
<evidence type="ECO:0000256" key="5">
    <source>
        <dbReference type="ARBA" id="ARBA00022949"/>
    </source>
</evidence>
<keyword evidence="3 7" id="KW-0728">SH3 domain</keyword>
<evidence type="ECO:0000256" key="6">
    <source>
        <dbReference type="ARBA" id="ARBA00023136"/>
    </source>
</evidence>
<dbReference type="InterPro" id="IPR014775">
    <property type="entry name" value="L27_C"/>
</dbReference>
<evidence type="ECO:0000259" key="11">
    <source>
        <dbReference type="PROSITE" id="PS51022"/>
    </source>
</evidence>
<evidence type="ECO:0000256" key="7">
    <source>
        <dbReference type="PROSITE-ProRule" id="PRU00192"/>
    </source>
</evidence>
<evidence type="ECO:0000259" key="10">
    <source>
        <dbReference type="PROSITE" id="PS50106"/>
    </source>
</evidence>
<dbReference type="Proteomes" id="UP000235965">
    <property type="component" value="Unassembled WGS sequence"/>
</dbReference>
<dbReference type="PANTHER" id="PTHR23122">
    <property type="entry name" value="MEMBRANE-ASSOCIATED GUANYLATE KINASE MAGUK"/>
    <property type="match status" value="1"/>
</dbReference>
<dbReference type="PROSITE" id="PS51022">
    <property type="entry name" value="L27"/>
    <property type="match status" value="2"/>
</dbReference>
<dbReference type="GO" id="GO:0070161">
    <property type="term" value="C:anchoring junction"/>
    <property type="evidence" value="ECO:0007669"/>
    <property type="project" value="UniProtKB-SubCell"/>
</dbReference>
<feature type="domain" description="SH3" evidence="9">
    <location>
        <begin position="229"/>
        <end position="299"/>
    </location>
</feature>
<feature type="region of interest" description="Disordered" evidence="8">
    <location>
        <begin position="302"/>
        <end position="328"/>
    </location>
</feature>
<keyword evidence="4" id="KW-0677">Repeat</keyword>
<dbReference type="AlphaFoldDB" id="A0A2J7PCE0"/>
<dbReference type="PROSITE" id="PS50002">
    <property type="entry name" value="SH3"/>
    <property type="match status" value="1"/>
</dbReference>
<keyword evidence="13" id="KW-1185">Reference proteome</keyword>
<dbReference type="PROSITE" id="PS50106">
    <property type="entry name" value="PDZ"/>
    <property type="match status" value="1"/>
</dbReference>
<organism evidence="12 13">
    <name type="scientific">Cryptotermes secundus</name>
    <dbReference type="NCBI Taxonomy" id="105785"/>
    <lineage>
        <taxon>Eukaryota</taxon>
        <taxon>Metazoa</taxon>
        <taxon>Ecdysozoa</taxon>
        <taxon>Arthropoda</taxon>
        <taxon>Hexapoda</taxon>
        <taxon>Insecta</taxon>
        <taxon>Pterygota</taxon>
        <taxon>Neoptera</taxon>
        <taxon>Polyneoptera</taxon>
        <taxon>Dictyoptera</taxon>
        <taxon>Blattodea</taxon>
        <taxon>Blattoidea</taxon>
        <taxon>Termitoidae</taxon>
        <taxon>Kalotermitidae</taxon>
        <taxon>Cryptotermitinae</taxon>
        <taxon>Cryptotermes</taxon>
    </lineage>
</organism>
<evidence type="ECO:0000313" key="13">
    <source>
        <dbReference type="Proteomes" id="UP000235965"/>
    </source>
</evidence>
<reference evidence="12 13" key="1">
    <citation type="submission" date="2017-12" db="EMBL/GenBank/DDBJ databases">
        <title>Hemimetabolous genomes reveal molecular basis of termite eusociality.</title>
        <authorList>
            <person name="Harrison M.C."/>
            <person name="Jongepier E."/>
            <person name="Robertson H.M."/>
            <person name="Arning N."/>
            <person name="Bitard-Feildel T."/>
            <person name="Chao H."/>
            <person name="Childers C.P."/>
            <person name="Dinh H."/>
            <person name="Doddapaneni H."/>
            <person name="Dugan S."/>
            <person name="Gowin J."/>
            <person name="Greiner C."/>
            <person name="Han Y."/>
            <person name="Hu H."/>
            <person name="Hughes D.S.T."/>
            <person name="Huylmans A.-K."/>
            <person name="Kemena C."/>
            <person name="Kremer L.P.M."/>
            <person name="Lee S.L."/>
            <person name="Lopez-Ezquerra A."/>
            <person name="Mallet L."/>
            <person name="Monroy-Kuhn J.M."/>
            <person name="Moser A."/>
            <person name="Murali S.C."/>
            <person name="Muzny D.M."/>
            <person name="Otani S."/>
            <person name="Piulachs M.-D."/>
            <person name="Poelchau M."/>
            <person name="Qu J."/>
            <person name="Schaub F."/>
            <person name="Wada-Katsumata A."/>
            <person name="Worley K.C."/>
            <person name="Xie Q."/>
            <person name="Ylla G."/>
            <person name="Poulsen M."/>
            <person name="Gibbs R.A."/>
            <person name="Schal C."/>
            <person name="Richards S."/>
            <person name="Belles X."/>
            <person name="Korb J."/>
            <person name="Bornberg-Bauer E."/>
        </authorList>
    </citation>
    <scope>NUCLEOTIDE SEQUENCE [LARGE SCALE GENOMIC DNA]</scope>
    <source>
        <tissue evidence="12">Whole body</tissue>
    </source>
</reference>
<dbReference type="GO" id="GO:0016020">
    <property type="term" value="C:membrane"/>
    <property type="evidence" value="ECO:0007669"/>
    <property type="project" value="UniProtKB-SubCell"/>
</dbReference>
<dbReference type="InterPro" id="IPR036034">
    <property type="entry name" value="PDZ_sf"/>
</dbReference>
<proteinExistence type="predicted"/>